<dbReference type="PROSITE" id="PS51257">
    <property type="entry name" value="PROKAR_LIPOPROTEIN"/>
    <property type="match status" value="1"/>
</dbReference>
<reference evidence="3 4" key="1">
    <citation type="submission" date="2024-09" db="EMBL/GenBank/DDBJ databases">
        <authorList>
            <person name="Sun Q."/>
            <person name="Mori K."/>
        </authorList>
    </citation>
    <scope>NUCLEOTIDE SEQUENCE [LARGE SCALE GENOMIC DNA]</scope>
    <source>
        <strain evidence="3 4">CCM 4839</strain>
    </source>
</reference>
<name>A0ABV6J4J0_9BACL</name>
<dbReference type="Proteomes" id="UP001589818">
    <property type="component" value="Unassembled WGS sequence"/>
</dbReference>
<gene>
    <name evidence="3" type="ORF">ACFFJ8_05300</name>
</gene>
<evidence type="ECO:0000256" key="2">
    <source>
        <dbReference type="SAM" id="SignalP"/>
    </source>
</evidence>
<dbReference type="EMBL" id="JBHLVF010000009">
    <property type="protein sequence ID" value="MFC0390788.1"/>
    <property type="molecule type" value="Genomic_DNA"/>
</dbReference>
<keyword evidence="1" id="KW-0175">Coiled coil</keyword>
<accession>A0ABV6J4J0</accession>
<evidence type="ECO:0000313" key="3">
    <source>
        <dbReference type="EMBL" id="MFC0390788.1"/>
    </source>
</evidence>
<comment type="caution">
    <text evidence="3">The sequence shown here is derived from an EMBL/GenBank/DDBJ whole genome shotgun (WGS) entry which is preliminary data.</text>
</comment>
<organism evidence="3 4">
    <name type="scientific">Paenibacillus mendelii</name>
    <dbReference type="NCBI Taxonomy" id="206163"/>
    <lineage>
        <taxon>Bacteria</taxon>
        <taxon>Bacillati</taxon>
        <taxon>Bacillota</taxon>
        <taxon>Bacilli</taxon>
        <taxon>Bacillales</taxon>
        <taxon>Paenibacillaceae</taxon>
        <taxon>Paenibacillus</taxon>
    </lineage>
</organism>
<feature type="signal peptide" evidence="2">
    <location>
        <begin position="1"/>
        <end position="21"/>
    </location>
</feature>
<feature type="coiled-coil region" evidence="1">
    <location>
        <begin position="242"/>
        <end position="269"/>
    </location>
</feature>
<evidence type="ECO:0000313" key="4">
    <source>
        <dbReference type="Proteomes" id="UP001589818"/>
    </source>
</evidence>
<dbReference type="RefSeq" id="WP_204821112.1">
    <property type="nucleotide sequence ID" value="NZ_JANHOF010000009.1"/>
</dbReference>
<proteinExistence type="predicted"/>
<protein>
    <recommendedName>
        <fullName evidence="5">Lipoprotein</fullName>
    </recommendedName>
</protein>
<feature type="chain" id="PRO_5047145050" description="Lipoprotein" evidence="2">
    <location>
        <begin position="22"/>
        <end position="357"/>
    </location>
</feature>
<keyword evidence="4" id="KW-1185">Reference proteome</keyword>
<sequence length="357" mass="39147">MKVWKAGLVALLAAILTIVTACSSGKPPKEAVVSAMSKMSELKSYTVQGTFGFDDVVIPEGVAGDSAEAAGVTAVANMLKGSTISYKGTYQADPMRTDMTLDFKMGGDGSSFNLSIPMIVTPEKVWIKVPAIPGVPLPEEISGKFVELDLKKLAEQSGQEVAMPDTAVTQKMGQDMAKILLDNFDEKSYFSEPKAEEVKDLPADLKPDQIVRFAITQQNFDEAITTIVDKVAPQIIDLLLTNEEYLKTLQLTKADLEEAKKELASKEDSEIKKGIEEMKKSLKVNELSLTGAIKDDYLTYQDVRANLEMTEEAQTIKLGMHLLMTYDNLNKDVKFENEIPKDAVPFEQLIEMFGGGL</sequence>
<evidence type="ECO:0000256" key="1">
    <source>
        <dbReference type="SAM" id="Coils"/>
    </source>
</evidence>
<keyword evidence="2" id="KW-0732">Signal</keyword>
<evidence type="ECO:0008006" key="5">
    <source>
        <dbReference type="Google" id="ProtNLM"/>
    </source>
</evidence>